<dbReference type="Proteomes" id="UP000009097">
    <property type="component" value="Unassembled WGS sequence"/>
</dbReference>
<dbReference type="EMBL" id="DS231719">
    <property type="protein sequence ID" value="KNB16663.1"/>
    <property type="molecule type" value="Genomic_DNA"/>
</dbReference>
<dbReference type="Gene3D" id="3.40.50.150">
    <property type="entry name" value="Vaccinia Virus protein VP39"/>
    <property type="match status" value="1"/>
</dbReference>
<dbReference type="KEGG" id="fox:FOXG_14468"/>
<dbReference type="PANTHER" id="PTHR43397">
    <property type="entry name" value="ERGOTHIONEINE BIOSYNTHESIS PROTEIN 1"/>
    <property type="match status" value="1"/>
</dbReference>
<reference evidence="5" key="2">
    <citation type="journal article" date="2010" name="Nature">
        <title>Comparative genomics reveals mobile pathogenicity chromosomes in Fusarium.</title>
        <authorList>
            <person name="Ma L.J."/>
            <person name="van der Does H.C."/>
            <person name="Borkovich K.A."/>
            <person name="Coleman J.J."/>
            <person name="Daboussi M.J."/>
            <person name="Di Pietro A."/>
            <person name="Dufresne M."/>
            <person name="Freitag M."/>
            <person name="Grabherr M."/>
            <person name="Henrissat B."/>
            <person name="Houterman P.M."/>
            <person name="Kang S."/>
            <person name="Shim W.B."/>
            <person name="Woloshuk C."/>
            <person name="Xie X."/>
            <person name="Xu J.R."/>
            <person name="Antoniw J."/>
            <person name="Baker S.E."/>
            <person name="Bluhm B.H."/>
            <person name="Breakspear A."/>
            <person name="Brown D.W."/>
            <person name="Butchko R.A."/>
            <person name="Chapman S."/>
            <person name="Coulson R."/>
            <person name="Coutinho P.M."/>
            <person name="Danchin E.G."/>
            <person name="Diener A."/>
            <person name="Gale L.R."/>
            <person name="Gardiner D.M."/>
            <person name="Goff S."/>
            <person name="Hammond-Kosack K.E."/>
            <person name="Hilburn K."/>
            <person name="Hua-Van A."/>
            <person name="Jonkers W."/>
            <person name="Kazan K."/>
            <person name="Kodira C.D."/>
            <person name="Koehrsen M."/>
            <person name="Kumar L."/>
            <person name="Lee Y.H."/>
            <person name="Li L."/>
            <person name="Manners J.M."/>
            <person name="Miranda-Saavedra D."/>
            <person name="Mukherjee M."/>
            <person name="Park G."/>
            <person name="Park J."/>
            <person name="Park S.Y."/>
            <person name="Proctor R.H."/>
            <person name="Regev A."/>
            <person name="Ruiz-Roldan M.C."/>
            <person name="Sain D."/>
            <person name="Sakthikumar S."/>
            <person name="Sykes S."/>
            <person name="Schwartz D.C."/>
            <person name="Turgeon B.G."/>
            <person name="Wapinski I."/>
            <person name="Yoder O."/>
            <person name="Young S."/>
            <person name="Zeng Q."/>
            <person name="Zhou S."/>
            <person name="Galagan J."/>
            <person name="Cuomo C.A."/>
            <person name="Kistler H.C."/>
            <person name="Rep M."/>
        </authorList>
    </citation>
    <scope>NUCLEOTIDE SEQUENCE [LARGE SCALE GENOMIC DNA]</scope>
    <source>
        <strain evidence="5">4287</strain>
    </source>
</reference>
<evidence type="ECO:0000313" key="6">
    <source>
        <dbReference type="Proteomes" id="UP000009097"/>
    </source>
</evidence>
<dbReference type="InterPro" id="IPR019257">
    <property type="entry name" value="MeTrfase_dom"/>
</dbReference>
<dbReference type="AlphaFoldDB" id="A0A0J9W0V9"/>
<dbReference type="InterPro" id="IPR029063">
    <property type="entry name" value="SAM-dependent_MTases_sf"/>
</dbReference>
<keyword evidence="2" id="KW-0808">Transferase</keyword>
<dbReference type="GO" id="GO:0008168">
    <property type="term" value="F:methyltransferase activity"/>
    <property type="evidence" value="ECO:0007669"/>
    <property type="project" value="UniProtKB-KW"/>
</dbReference>
<dbReference type="VEuPathDB" id="FungiDB:FOXG_14468"/>
<dbReference type="GO" id="GO:0032259">
    <property type="term" value="P:methylation"/>
    <property type="evidence" value="ECO:0007669"/>
    <property type="project" value="UniProtKB-KW"/>
</dbReference>
<dbReference type="PANTHER" id="PTHR43397:SF1">
    <property type="entry name" value="ERGOTHIONEINE BIOSYNTHESIS PROTEIN 1"/>
    <property type="match status" value="1"/>
</dbReference>
<reference evidence="5" key="1">
    <citation type="submission" date="2007-04" db="EMBL/GenBank/DDBJ databases">
        <authorList>
            <consortium name="The Broad Institute Genome Sequencing Platform"/>
            <person name="Birren B."/>
            <person name="Lander E."/>
            <person name="Galagan J."/>
            <person name="Nusbaum C."/>
            <person name="Devon K."/>
            <person name="Ma L.-J."/>
            <person name="Jaffe D."/>
            <person name="Butler J."/>
            <person name="Alvarez P."/>
            <person name="Gnerre S."/>
            <person name="Grabherr M."/>
            <person name="Kleber M."/>
            <person name="Mauceli E."/>
            <person name="Brockman W."/>
            <person name="MacCallum I.A."/>
            <person name="Young S."/>
            <person name="LaButti K."/>
            <person name="DeCaprio D."/>
            <person name="Crawford M."/>
            <person name="Koehrsen M."/>
            <person name="Engels R."/>
            <person name="Montgomery P."/>
            <person name="Pearson M."/>
            <person name="Howarth C."/>
            <person name="Larson L."/>
            <person name="White J."/>
            <person name="O'Leary S."/>
            <person name="Kodira C."/>
            <person name="Zeng Q."/>
            <person name="Yandava C."/>
            <person name="Alvarado L."/>
            <person name="Kistler C."/>
            <person name="Shim W.-B."/>
            <person name="Kang S."/>
            <person name="Woloshuk C."/>
        </authorList>
    </citation>
    <scope>NUCLEOTIDE SEQUENCE</scope>
    <source>
        <strain evidence="5">4287</strain>
    </source>
</reference>
<evidence type="ECO:0000259" key="4">
    <source>
        <dbReference type="Pfam" id="PF10017"/>
    </source>
</evidence>
<evidence type="ECO:0000256" key="3">
    <source>
        <dbReference type="ARBA" id="ARBA00022691"/>
    </source>
</evidence>
<dbReference type="GeneID" id="28955621"/>
<accession>A0A0J9W0V9</accession>
<proteinExistence type="predicted"/>
<dbReference type="Gene3D" id="3.40.50.1240">
    <property type="entry name" value="Phosphoglycerate mutase-like"/>
    <property type="match status" value="1"/>
</dbReference>
<evidence type="ECO:0000256" key="1">
    <source>
        <dbReference type="ARBA" id="ARBA00022603"/>
    </source>
</evidence>
<dbReference type="InterPro" id="IPR029033">
    <property type="entry name" value="His_PPase_superfam"/>
</dbReference>
<gene>
    <name evidence="5" type="ORF">FOXG_14468</name>
</gene>
<keyword evidence="3" id="KW-0949">S-adenosyl-L-methionine</keyword>
<evidence type="ECO:0000256" key="2">
    <source>
        <dbReference type="ARBA" id="ARBA00022679"/>
    </source>
</evidence>
<protein>
    <recommendedName>
        <fullName evidence="4">Histidine-specific methyltransferase SAM-dependent domain-containing protein</fullName>
    </recommendedName>
</protein>
<name>A0A0J9W0V9_FUSO4</name>
<sequence>MLENQRQLATELVTWLGDLSPGHVQDIGGGNMTQCIEKELNESIRLGKYLSKAVCYIDSPWPGGDTSPQSLGERKILREQASELAQQLYPLVELTIFDLGSGNSEKLLPIFNELEKAEKVCRYFAVDVNRASLESHVQGLSKRYNYIYCFGLHGSFEDARRLAIDMPGEKVGISCSSTLTNFEPEKVLQILQDWSQVVDRLILGQHEPVREKELESSYHTPEFTEFMRGGWDKANELLGWKEFDDTRWSLECKTTTLPQCHKFHCTPLAQPRTEFFWFACYKYTVPEFQRIIQSSGWRVSKCYRDEKTKMSMYNIIPAQKTDAGSLEGTPLARHDIPPITYVKGDKRYAFTVNLAGGSAEGTLLGEEVVDLTVETPEDQWESWNDLQKRLSTLKTYKPLDEIEEQDRRLRIQIRDLVQTIAKSKGRSVKVLIVTHGGKINTLTGHYRTQLESNNGEWELKSSSCFANLGTAVYKFSSATDEKAELVEVHESEHYAQLLGLDYQRPRAFPYIDSSGKTIDERRLYEVFLKKSHEEVMARESTPIHLALVKWNGTV</sequence>
<dbReference type="InterPro" id="IPR051128">
    <property type="entry name" value="EgtD_Methyltrsf_superfamily"/>
</dbReference>
<organism evidence="5 6">
    <name type="scientific">Fusarium oxysporum f. sp. lycopersici (strain 4287 / CBS 123668 / FGSC 9935 / NRRL 34936)</name>
    <name type="common">Fusarium vascular wilt of tomato</name>
    <dbReference type="NCBI Taxonomy" id="426428"/>
    <lineage>
        <taxon>Eukaryota</taxon>
        <taxon>Fungi</taxon>
        <taxon>Dikarya</taxon>
        <taxon>Ascomycota</taxon>
        <taxon>Pezizomycotina</taxon>
        <taxon>Sordariomycetes</taxon>
        <taxon>Hypocreomycetidae</taxon>
        <taxon>Hypocreales</taxon>
        <taxon>Nectriaceae</taxon>
        <taxon>Fusarium</taxon>
        <taxon>Fusarium oxysporum species complex</taxon>
    </lineage>
</organism>
<evidence type="ECO:0000313" key="5">
    <source>
        <dbReference type="EMBL" id="KNB16663.1"/>
    </source>
</evidence>
<feature type="domain" description="Histidine-specific methyltransferase SAM-dependent" evidence="4">
    <location>
        <begin position="73"/>
        <end position="313"/>
    </location>
</feature>
<dbReference type="OrthoDB" id="5091886at2759"/>
<dbReference type="Pfam" id="PF10017">
    <property type="entry name" value="Methyltransf_33"/>
    <property type="match status" value="1"/>
</dbReference>
<keyword evidence="1" id="KW-0489">Methyltransferase</keyword>
<dbReference type="RefSeq" id="XP_018254708.1">
    <property type="nucleotide sequence ID" value="XM_018394524.1"/>
</dbReference>